<dbReference type="InterPro" id="IPR051788">
    <property type="entry name" value="MFS_Transporter"/>
</dbReference>
<dbReference type="PANTHER" id="PTHR23514">
    <property type="entry name" value="BYPASS OF STOP CODON PROTEIN 6"/>
    <property type="match status" value="1"/>
</dbReference>
<feature type="transmembrane region" description="Helical" evidence="5">
    <location>
        <begin position="278"/>
        <end position="300"/>
    </location>
</feature>
<feature type="transmembrane region" description="Helical" evidence="5">
    <location>
        <begin position="210"/>
        <end position="230"/>
    </location>
</feature>
<evidence type="ECO:0000313" key="8">
    <source>
        <dbReference type="Proteomes" id="UP000247973"/>
    </source>
</evidence>
<reference evidence="7 8" key="1">
    <citation type="submission" date="2018-03" db="EMBL/GenBank/DDBJ databases">
        <title>Genomic Encyclopedia of Archaeal and Bacterial Type Strains, Phase II (KMG-II): from individual species to whole genera.</title>
        <authorList>
            <person name="Goeker M."/>
        </authorList>
    </citation>
    <scope>NUCLEOTIDE SEQUENCE [LARGE SCALE GENOMIC DNA]</scope>
    <source>
        <strain evidence="7 8">DSM 100214</strain>
    </source>
</reference>
<dbReference type="PROSITE" id="PS50850">
    <property type="entry name" value="MFS"/>
    <property type="match status" value="1"/>
</dbReference>
<organism evidence="7 8">
    <name type="scientific">Dysgonomonas alginatilytica</name>
    <dbReference type="NCBI Taxonomy" id="1605892"/>
    <lineage>
        <taxon>Bacteria</taxon>
        <taxon>Pseudomonadati</taxon>
        <taxon>Bacteroidota</taxon>
        <taxon>Bacteroidia</taxon>
        <taxon>Bacteroidales</taxon>
        <taxon>Dysgonomonadaceae</taxon>
        <taxon>Dysgonomonas</taxon>
    </lineage>
</organism>
<keyword evidence="4 5" id="KW-0472">Membrane</keyword>
<proteinExistence type="predicted"/>
<dbReference type="PANTHER" id="PTHR23514:SF13">
    <property type="entry name" value="INNER MEMBRANE PROTEIN YBJJ"/>
    <property type="match status" value="1"/>
</dbReference>
<evidence type="ECO:0000256" key="4">
    <source>
        <dbReference type="ARBA" id="ARBA00023136"/>
    </source>
</evidence>
<dbReference type="Pfam" id="PF07690">
    <property type="entry name" value="MFS_1"/>
    <property type="match status" value="1"/>
</dbReference>
<keyword evidence="3 5" id="KW-1133">Transmembrane helix</keyword>
<keyword evidence="8" id="KW-1185">Reference proteome</keyword>
<feature type="transmembrane region" description="Helical" evidence="5">
    <location>
        <begin position="364"/>
        <end position="384"/>
    </location>
</feature>
<dbReference type="EMBL" id="QICL01000014">
    <property type="protein sequence ID" value="PXV63356.1"/>
    <property type="molecule type" value="Genomic_DNA"/>
</dbReference>
<dbReference type="InterPro" id="IPR036259">
    <property type="entry name" value="MFS_trans_sf"/>
</dbReference>
<feature type="transmembrane region" description="Helical" evidence="5">
    <location>
        <begin position="168"/>
        <end position="186"/>
    </location>
</feature>
<gene>
    <name evidence="7" type="ORF">CLV62_11473</name>
</gene>
<evidence type="ECO:0000256" key="2">
    <source>
        <dbReference type="ARBA" id="ARBA00022692"/>
    </source>
</evidence>
<feature type="transmembrane region" description="Helical" evidence="5">
    <location>
        <begin position="17"/>
        <end position="35"/>
    </location>
</feature>
<dbReference type="InterPro" id="IPR020846">
    <property type="entry name" value="MFS_dom"/>
</dbReference>
<feature type="transmembrane region" description="Helical" evidence="5">
    <location>
        <begin position="306"/>
        <end position="324"/>
    </location>
</feature>
<dbReference type="GO" id="GO:0016020">
    <property type="term" value="C:membrane"/>
    <property type="evidence" value="ECO:0007669"/>
    <property type="project" value="UniProtKB-SubCell"/>
</dbReference>
<sequence length="391" mass="42761">MSQYEYVLKSTKRRARLAILSFYFIQGLGFASWASRIPDIKTSLSMSEAALGTVLFAPALGQLAAMPISGTWIAKYGSIRMLAISMVLYCCVLVTLGLAANAIMLFISLFFFGLCSNFLNIGVNTQGLRMEEIYGRPIMSSFHGGWSFACALSSVFALSIAPFKIEPYIHFTIIAVLMLGLMALRLKDLIPDPPKIDKGQKETIFKKPELLLVQLGLIGFFGMCSEGAMFDWSGVYFKEVVHAPEMITVMGFTIVMTTMAIGRFLTDKLSVRIGKKRVLQLGGLLIFTGLMISVIFPYLIPAAIGFMIVGFGISSIVPTIYSIAGRNTKGSPSIALTIVSSVSFFGFLLGPPIIGYIAELTNLRYSYAVVSMFGLSITLLVSLIRSLKHVR</sequence>
<feature type="transmembrane region" description="Helical" evidence="5">
    <location>
        <begin position="105"/>
        <end position="123"/>
    </location>
</feature>
<feature type="transmembrane region" description="Helical" evidence="5">
    <location>
        <begin position="246"/>
        <end position="266"/>
    </location>
</feature>
<feature type="transmembrane region" description="Helical" evidence="5">
    <location>
        <begin position="336"/>
        <end position="358"/>
    </location>
</feature>
<evidence type="ECO:0000256" key="3">
    <source>
        <dbReference type="ARBA" id="ARBA00022989"/>
    </source>
</evidence>
<accession>A0A2V3PMR9</accession>
<evidence type="ECO:0000313" key="7">
    <source>
        <dbReference type="EMBL" id="PXV63356.1"/>
    </source>
</evidence>
<feature type="domain" description="Major facilitator superfamily (MFS) profile" evidence="6">
    <location>
        <begin position="15"/>
        <end position="391"/>
    </location>
</feature>
<dbReference type="RefSeq" id="WP_110310998.1">
    <property type="nucleotide sequence ID" value="NZ_QICL01000014.1"/>
</dbReference>
<dbReference type="InterPro" id="IPR011701">
    <property type="entry name" value="MFS"/>
</dbReference>
<keyword evidence="2 5" id="KW-0812">Transmembrane</keyword>
<comment type="caution">
    <text evidence="7">The sequence shown here is derived from an EMBL/GenBank/DDBJ whole genome shotgun (WGS) entry which is preliminary data.</text>
</comment>
<dbReference type="AlphaFoldDB" id="A0A2V3PMR9"/>
<evidence type="ECO:0000256" key="5">
    <source>
        <dbReference type="SAM" id="Phobius"/>
    </source>
</evidence>
<dbReference type="CDD" id="cd17393">
    <property type="entry name" value="MFS_MosC_like"/>
    <property type="match status" value="1"/>
</dbReference>
<comment type="subcellular location">
    <subcellularLocation>
        <location evidence="1">Membrane</location>
        <topology evidence="1">Multi-pass membrane protein</topology>
    </subcellularLocation>
</comment>
<evidence type="ECO:0000259" key="6">
    <source>
        <dbReference type="PROSITE" id="PS50850"/>
    </source>
</evidence>
<dbReference type="OrthoDB" id="9809599at2"/>
<feature type="transmembrane region" description="Helical" evidence="5">
    <location>
        <begin position="55"/>
        <end position="74"/>
    </location>
</feature>
<dbReference type="SUPFAM" id="SSF103473">
    <property type="entry name" value="MFS general substrate transporter"/>
    <property type="match status" value="1"/>
</dbReference>
<feature type="transmembrane region" description="Helical" evidence="5">
    <location>
        <begin position="81"/>
        <end position="99"/>
    </location>
</feature>
<dbReference type="Proteomes" id="UP000247973">
    <property type="component" value="Unassembled WGS sequence"/>
</dbReference>
<dbReference type="Gene3D" id="1.20.1250.20">
    <property type="entry name" value="MFS general substrate transporter like domains"/>
    <property type="match status" value="2"/>
</dbReference>
<dbReference type="GO" id="GO:0022857">
    <property type="term" value="F:transmembrane transporter activity"/>
    <property type="evidence" value="ECO:0007669"/>
    <property type="project" value="InterPro"/>
</dbReference>
<protein>
    <submittedName>
        <fullName evidence="7">Fucose permease</fullName>
    </submittedName>
</protein>
<evidence type="ECO:0000256" key="1">
    <source>
        <dbReference type="ARBA" id="ARBA00004141"/>
    </source>
</evidence>
<feature type="transmembrane region" description="Helical" evidence="5">
    <location>
        <begin position="144"/>
        <end position="162"/>
    </location>
</feature>
<name>A0A2V3PMR9_9BACT</name>